<gene>
    <name evidence="1" type="ORF">GOP47_0015900</name>
</gene>
<name>A0A9D4UL54_ADICA</name>
<comment type="caution">
    <text evidence="1">The sequence shown here is derived from an EMBL/GenBank/DDBJ whole genome shotgun (WGS) entry which is preliminary data.</text>
</comment>
<evidence type="ECO:0000313" key="2">
    <source>
        <dbReference type="Proteomes" id="UP000886520"/>
    </source>
</evidence>
<keyword evidence="2" id="KW-1185">Reference proteome</keyword>
<proteinExistence type="predicted"/>
<dbReference type="AlphaFoldDB" id="A0A9D4UL54"/>
<protein>
    <submittedName>
        <fullName evidence="1">Uncharacterized protein</fullName>
    </submittedName>
</protein>
<accession>A0A9D4UL54</accession>
<reference evidence="1" key="1">
    <citation type="submission" date="2021-01" db="EMBL/GenBank/DDBJ databases">
        <title>Adiantum capillus-veneris genome.</title>
        <authorList>
            <person name="Fang Y."/>
            <person name="Liao Q."/>
        </authorList>
    </citation>
    <scope>NUCLEOTIDE SEQUENCE</scope>
    <source>
        <strain evidence="1">H3</strain>
        <tissue evidence="1">Leaf</tissue>
    </source>
</reference>
<organism evidence="1 2">
    <name type="scientific">Adiantum capillus-veneris</name>
    <name type="common">Maidenhair fern</name>
    <dbReference type="NCBI Taxonomy" id="13818"/>
    <lineage>
        <taxon>Eukaryota</taxon>
        <taxon>Viridiplantae</taxon>
        <taxon>Streptophyta</taxon>
        <taxon>Embryophyta</taxon>
        <taxon>Tracheophyta</taxon>
        <taxon>Polypodiopsida</taxon>
        <taxon>Polypodiidae</taxon>
        <taxon>Polypodiales</taxon>
        <taxon>Pteridineae</taxon>
        <taxon>Pteridaceae</taxon>
        <taxon>Vittarioideae</taxon>
        <taxon>Adiantum</taxon>
    </lineage>
</organism>
<dbReference type="EMBL" id="JABFUD020000015">
    <property type="protein sequence ID" value="KAI5069599.1"/>
    <property type="molecule type" value="Genomic_DNA"/>
</dbReference>
<sequence>MSKNSSSTLRMVPALSRVPPDFHLMLLKISSLLPPDVSFRSSNRFHELAGLRGAPAQRLPTSEEKIVSIVAAAVKDKHKIKVVSKLALSSPKLVCDEGAIISLPDAALRSLASFSPDVVPDQQLASTCCYFQIIKLLPPSLMRAPSSLYLTLLRDH</sequence>
<dbReference type="Proteomes" id="UP000886520">
    <property type="component" value="Chromosome 15"/>
</dbReference>
<evidence type="ECO:0000313" key="1">
    <source>
        <dbReference type="EMBL" id="KAI5069599.1"/>
    </source>
</evidence>